<proteinExistence type="predicted"/>
<sequence>MAEGPKSHQYYWRDYRGFIPNDAFAGVDNLYVAQIVDYWQMPGTFDPRTGEAYTERINKVTVDANIKLLCDRNIENFVWKKVHAYQLTESKLDDLVIGGSEQNSTLYIGKVFHEGQWKIGKVFPPTHEFRGLRIWKKNSGRYVTDTFEVLVYNNRLDANRVCNCTIKKCDSSIDNCINLLQILCDPFADDFYWKNVNVDGLTPQLLKEAIVGGTDGKHPFYIGKKYHEFRWKIGRIALPDTGPLKGLILLTDNGELYMATNFDILMYNYDEWGSNSMILFYGSILLCSVSAGNITNILLICYYCVLIQLFRVGNQHNYFWRDYKGTIPDDAFEFEGLVVAQIPYNGLLPATLYPKSNEAVSECFGRKVSTKTDIKVLCDNYHENFSWEYVNVNNLTTEKLSDYVIGGTEGGSTLYIGKVFHEGQWKIGKVFPPSSQWKGLRVWYNNGDLYRIEDFQILKYSPHLVNQFDVRNA</sequence>
<accession>A0ACB9SH01</accession>
<keyword evidence="2" id="KW-1185">Reference proteome</keyword>
<organism evidence="1 2">
    <name type="scientific">Holotrichia oblita</name>
    <name type="common">Chafer beetle</name>
    <dbReference type="NCBI Taxonomy" id="644536"/>
    <lineage>
        <taxon>Eukaryota</taxon>
        <taxon>Metazoa</taxon>
        <taxon>Ecdysozoa</taxon>
        <taxon>Arthropoda</taxon>
        <taxon>Hexapoda</taxon>
        <taxon>Insecta</taxon>
        <taxon>Pterygota</taxon>
        <taxon>Neoptera</taxon>
        <taxon>Endopterygota</taxon>
        <taxon>Coleoptera</taxon>
        <taxon>Polyphaga</taxon>
        <taxon>Scarabaeiformia</taxon>
        <taxon>Scarabaeidae</taxon>
        <taxon>Melolonthinae</taxon>
        <taxon>Holotrichia</taxon>
    </lineage>
</organism>
<reference evidence="1" key="1">
    <citation type="submission" date="2022-04" db="EMBL/GenBank/DDBJ databases">
        <title>Chromosome-scale genome assembly of Holotrichia oblita Faldermann.</title>
        <authorList>
            <person name="Rongchong L."/>
        </authorList>
    </citation>
    <scope>NUCLEOTIDE SEQUENCE</scope>
    <source>
        <strain evidence="1">81SQS9</strain>
    </source>
</reference>
<comment type="caution">
    <text evidence="1">The sequence shown here is derived from an EMBL/GenBank/DDBJ whole genome shotgun (WGS) entry which is preliminary data.</text>
</comment>
<name>A0ACB9SH01_HOLOL</name>
<dbReference type="EMBL" id="CM043023">
    <property type="protein sequence ID" value="KAI4454297.1"/>
    <property type="molecule type" value="Genomic_DNA"/>
</dbReference>
<gene>
    <name evidence="1" type="ORF">MML48_9g00009567</name>
</gene>
<protein>
    <submittedName>
        <fullName evidence="1">Uncharacterized protein</fullName>
    </submittedName>
</protein>
<evidence type="ECO:0000313" key="1">
    <source>
        <dbReference type="EMBL" id="KAI4454297.1"/>
    </source>
</evidence>
<dbReference type="Proteomes" id="UP001056778">
    <property type="component" value="Chromosome 9"/>
</dbReference>
<evidence type="ECO:0000313" key="2">
    <source>
        <dbReference type="Proteomes" id="UP001056778"/>
    </source>
</evidence>